<proteinExistence type="predicted"/>
<dbReference type="AlphaFoldDB" id="A0A382K2T4"/>
<name>A0A382K2T4_9ZZZZ</name>
<reference evidence="1" key="1">
    <citation type="submission" date="2018-05" db="EMBL/GenBank/DDBJ databases">
        <authorList>
            <person name="Lanie J.A."/>
            <person name="Ng W.-L."/>
            <person name="Kazmierczak K.M."/>
            <person name="Andrzejewski T.M."/>
            <person name="Davidsen T.M."/>
            <person name="Wayne K.J."/>
            <person name="Tettelin H."/>
            <person name="Glass J.I."/>
            <person name="Rusch D."/>
            <person name="Podicherti R."/>
            <person name="Tsui H.-C.T."/>
            <person name="Winkler M.E."/>
        </authorList>
    </citation>
    <scope>NUCLEOTIDE SEQUENCE</scope>
</reference>
<organism evidence="1">
    <name type="scientific">marine metagenome</name>
    <dbReference type="NCBI Taxonomy" id="408172"/>
    <lineage>
        <taxon>unclassified sequences</taxon>
        <taxon>metagenomes</taxon>
        <taxon>ecological metagenomes</taxon>
    </lineage>
</organism>
<gene>
    <name evidence="1" type="ORF">METZ01_LOCUS270989</name>
</gene>
<sequence>MSYNICIVKPKNYPHSDAFWEMAELLAFSLRDLGQDVVISINEVFSDRQNIVFGGHLLTKYDFPPSTIIFNTEQLSLGVGNWVKRIISLGKTHLIWDYSENNIEFLRGKDCKRIKKYQIGYHEKLFRIPQRDLKDIDVLFYGSINDRRKKLLNELNEAGLRVKALFGVYGAQRDEYISRAKIVLNCHHYDAKIFEIVRVHYLINNAVTVVSEVDSETKIDSFWRNIIFGVPFDEIVQECVKLSNNDAYRKKISERAFSKLKNQLQLNFTAELIGVDTHKK</sequence>
<evidence type="ECO:0000313" key="1">
    <source>
        <dbReference type="EMBL" id="SVC18135.1"/>
    </source>
</evidence>
<protein>
    <recommendedName>
        <fullName evidence="2">Glycosyl transferase family 1 domain-containing protein</fullName>
    </recommendedName>
</protein>
<dbReference type="EMBL" id="UINC01077739">
    <property type="protein sequence ID" value="SVC18135.1"/>
    <property type="molecule type" value="Genomic_DNA"/>
</dbReference>
<evidence type="ECO:0008006" key="2">
    <source>
        <dbReference type="Google" id="ProtNLM"/>
    </source>
</evidence>
<accession>A0A382K2T4</accession>